<dbReference type="Proteomes" id="UP000321746">
    <property type="component" value="Unassembled WGS sequence"/>
</dbReference>
<gene>
    <name evidence="2" type="ORF">AOE01nite_20410</name>
</gene>
<feature type="compositionally biased region" description="Polar residues" evidence="1">
    <location>
        <begin position="159"/>
        <end position="170"/>
    </location>
</feature>
<organism evidence="2 3">
    <name type="scientific">Acetobacter oeni</name>
    <dbReference type="NCBI Taxonomy" id="304077"/>
    <lineage>
        <taxon>Bacteria</taxon>
        <taxon>Pseudomonadati</taxon>
        <taxon>Pseudomonadota</taxon>
        <taxon>Alphaproteobacteria</taxon>
        <taxon>Acetobacterales</taxon>
        <taxon>Acetobacteraceae</taxon>
        <taxon>Acetobacter</taxon>
    </lineage>
</organism>
<keyword evidence="3" id="KW-1185">Reference proteome</keyword>
<feature type="compositionally biased region" description="Polar residues" evidence="1">
    <location>
        <begin position="124"/>
        <end position="151"/>
    </location>
</feature>
<proteinExistence type="predicted"/>
<evidence type="ECO:0000313" key="2">
    <source>
        <dbReference type="EMBL" id="GEN63817.1"/>
    </source>
</evidence>
<evidence type="ECO:0000313" key="3">
    <source>
        <dbReference type="Proteomes" id="UP000321746"/>
    </source>
</evidence>
<protein>
    <submittedName>
        <fullName evidence="2">Uncharacterized protein</fullName>
    </submittedName>
</protein>
<dbReference type="EMBL" id="BJYG01000026">
    <property type="protein sequence ID" value="GEN63817.1"/>
    <property type="molecule type" value="Genomic_DNA"/>
</dbReference>
<name>A0A511XLJ0_9PROT</name>
<evidence type="ECO:0000256" key="1">
    <source>
        <dbReference type="SAM" id="MobiDB-lite"/>
    </source>
</evidence>
<feature type="region of interest" description="Disordered" evidence="1">
    <location>
        <begin position="119"/>
        <end position="170"/>
    </location>
</feature>
<dbReference type="AlphaFoldDB" id="A0A511XLJ0"/>
<comment type="caution">
    <text evidence="2">The sequence shown here is derived from an EMBL/GenBank/DDBJ whole genome shotgun (WGS) entry which is preliminary data.</text>
</comment>
<reference evidence="2 3" key="1">
    <citation type="submission" date="2019-07" db="EMBL/GenBank/DDBJ databases">
        <title>Whole genome shotgun sequence of Acetobacter oeni NBRC 105207.</title>
        <authorList>
            <person name="Hosoyama A."/>
            <person name="Uohara A."/>
            <person name="Ohji S."/>
            <person name="Ichikawa N."/>
        </authorList>
    </citation>
    <scope>NUCLEOTIDE SEQUENCE [LARGE SCALE GENOMIC DNA]</scope>
    <source>
        <strain evidence="2 3">NBRC 105207</strain>
    </source>
</reference>
<sequence length="170" mass="19161">METFGSVSAFDREKDMALRALTCLSDTPSPDGRVFSAYLFVLSERGDRHRIVHHITMDIWTDDRKIAHVQERHYARMLKKQNDLTEEIRNLALNAWAQAGLPLNPKCQFRSRTDSLLQRPAPTDFTQSGPEQSPYQNIPQTSDQIRTNTNPAPNPASIPDNNAQSAATSI</sequence>
<accession>A0A511XLJ0</accession>